<name>A0A9J5WAA0_SOLCO</name>
<comment type="caution">
    <text evidence="2">The sequence shown here is derived from an EMBL/GenBank/DDBJ whole genome shotgun (WGS) entry which is preliminary data.</text>
</comment>
<dbReference type="AlphaFoldDB" id="A0A9J5WAA0"/>
<accession>A0A9J5WAA0</accession>
<dbReference type="OrthoDB" id="1327122at2759"/>
<protein>
    <submittedName>
        <fullName evidence="2">Uncharacterized protein</fullName>
    </submittedName>
</protein>
<dbReference type="EMBL" id="JACXVP010000012">
    <property type="protein sequence ID" value="KAG5572032.1"/>
    <property type="molecule type" value="Genomic_DNA"/>
</dbReference>
<evidence type="ECO:0000313" key="3">
    <source>
        <dbReference type="Proteomes" id="UP000824120"/>
    </source>
</evidence>
<organism evidence="2 3">
    <name type="scientific">Solanum commersonii</name>
    <name type="common">Commerson's wild potato</name>
    <name type="synonym">Commerson's nightshade</name>
    <dbReference type="NCBI Taxonomy" id="4109"/>
    <lineage>
        <taxon>Eukaryota</taxon>
        <taxon>Viridiplantae</taxon>
        <taxon>Streptophyta</taxon>
        <taxon>Embryophyta</taxon>
        <taxon>Tracheophyta</taxon>
        <taxon>Spermatophyta</taxon>
        <taxon>Magnoliopsida</taxon>
        <taxon>eudicotyledons</taxon>
        <taxon>Gunneridae</taxon>
        <taxon>Pentapetalae</taxon>
        <taxon>asterids</taxon>
        <taxon>lamiids</taxon>
        <taxon>Solanales</taxon>
        <taxon>Solanaceae</taxon>
        <taxon>Solanoideae</taxon>
        <taxon>Solaneae</taxon>
        <taxon>Solanum</taxon>
    </lineage>
</organism>
<feature type="region of interest" description="Disordered" evidence="1">
    <location>
        <begin position="57"/>
        <end position="83"/>
    </location>
</feature>
<dbReference type="Proteomes" id="UP000824120">
    <property type="component" value="Chromosome 12"/>
</dbReference>
<proteinExistence type="predicted"/>
<gene>
    <name evidence="2" type="ORF">H5410_061798</name>
</gene>
<reference evidence="2 3" key="1">
    <citation type="submission" date="2020-09" db="EMBL/GenBank/DDBJ databases">
        <title>De no assembly of potato wild relative species, Solanum commersonii.</title>
        <authorList>
            <person name="Cho K."/>
        </authorList>
    </citation>
    <scope>NUCLEOTIDE SEQUENCE [LARGE SCALE GENOMIC DNA]</scope>
    <source>
        <strain evidence="2">LZ3.2</strain>
        <tissue evidence="2">Leaf</tissue>
    </source>
</reference>
<evidence type="ECO:0000256" key="1">
    <source>
        <dbReference type="SAM" id="MobiDB-lite"/>
    </source>
</evidence>
<sequence length="114" mass="12597">MDLVHHLLLHLHLETKVNIMVRIHRTSELDLHSLRVVWHKEVTGILHVLSVVELTQGNKAQSSSVAPPDRATPRGATSVTGGGENCLYAITSRQDQENSPDVVTSMIKVFTLDV</sequence>
<evidence type="ECO:0000313" key="2">
    <source>
        <dbReference type="EMBL" id="KAG5572032.1"/>
    </source>
</evidence>
<keyword evidence="3" id="KW-1185">Reference proteome</keyword>